<evidence type="ECO:0000256" key="1">
    <source>
        <dbReference type="ARBA" id="ARBA00022729"/>
    </source>
</evidence>
<organism evidence="5 6">
    <name type="scientific">Neobacillus rhizophilus</name>
    <dbReference type="NCBI Taxonomy" id="2833579"/>
    <lineage>
        <taxon>Bacteria</taxon>
        <taxon>Bacillati</taxon>
        <taxon>Bacillota</taxon>
        <taxon>Bacilli</taxon>
        <taxon>Bacillales</taxon>
        <taxon>Bacillaceae</taxon>
        <taxon>Neobacillus</taxon>
    </lineage>
</organism>
<dbReference type="GO" id="GO:0016787">
    <property type="term" value="F:hydrolase activity"/>
    <property type="evidence" value="ECO:0007669"/>
    <property type="project" value="UniProtKB-KW"/>
</dbReference>
<dbReference type="Gene3D" id="3.60.21.10">
    <property type="match status" value="1"/>
</dbReference>
<keyword evidence="1 3" id="KW-0732">Signal</keyword>
<dbReference type="InterPro" id="IPR051558">
    <property type="entry name" value="Metallophosphoesterase_PAP"/>
</dbReference>
<dbReference type="InterPro" id="IPR029052">
    <property type="entry name" value="Metallo-depent_PP-like"/>
</dbReference>
<dbReference type="EMBL" id="JAGYPF010000004">
    <property type="protein sequence ID" value="MBS4214783.1"/>
    <property type="molecule type" value="Genomic_DNA"/>
</dbReference>
<name>A0A942YV80_9BACI</name>
<dbReference type="AlphaFoldDB" id="A0A942YV80"/>
<evidence type="ECO:0000256" key="3">
    <source>
        <dbReference type="SAM" id="SignalP"/>
    </source>
</evidence>
<accession>A0A942YV80</accession>
<feature type="domain" description="Calcineurin-like phosphoesterase" evidence="4">
    <location>
        <begin position="56"/>
        <end position="233"/>
    </location>
</feature>
<evidence type="ECO:0000256" key="2">
    <source>
        <dbReference type="ARBA" id="ARBA00022801"/>
    </source>
</evidence>
<dbReference type="Pfam" id="PF00149">
    <property type="entry name" value="Metallophos"/>
    <property type="match status" value="1"/>
</dbReference>
<proteinExistence type="predicted"/>
<keyword evidence="6" id="KW-1185">Reference proteome</keyword>
<dbReference type="PANTHER" id="PTHR10161">
    <property type="entry name" value="TARTRATE-RESISTANT ACID PHOSPHATASE TYPE 5"/>
    <property type="match status" value="1"/>
</dbReference>
<evidence type="ECO:0000313" key="6">
    <source>
        <dbReference type="Proteomes" id="UP000679749"/>
    </source>
</evidence>
<dbReference type="Proteomes" id="UP000679749">
    <property type="component" value="Unassembled WGS sequence"/>
</dbReference>
<reference evidence="5" key="1">
    <citation type="submission" date="2021-05" db="EMBL/GenBank/DDBJ databases">
        <title>Novel Bacillus species.</title>
        <authorList>
            <person name="Liu G."/>
        </authorList>
    </citation>
    <scope>NUCLEOTIDE SEQUENCE</scope>
    <source>
        <strain evidence="5">FJAT-49825</strain>
    </source>
</reference>
<evidence type="ECO:0000259" key="4">
    <source>
        <dbReference type="Pfam" id="PF00149"/>
    </source>
</evidence>
<feature type="signal peptide" evidence="3">
    <location>
        <begin position="1"/>
        <end position="29"/>
    </location>
</feature>
<dbReference type="SUPFAM" id="SSF56300">
    <property type="entry name" value="Metallo-dependent phosphatases"/>
    <property type="match status" value="1"/>
</dbReference>
<dbReference type="RefSeq" id="WP_213119292.1">
    <property type="nucleotide sequence ID" value="NZ_JAGYPF010000004.1"/>
</dbReference>
<feature type="chain" id="PRO_5037829012" evidence="3">
    <location>
        <begin position="30"/>
        <end position="895"/>
    </location>
</feature>
<protein>
    <submittedName>
        <fullName evidence="5">Metallophosphoesterase</fullName>
    </submittedName>
</protein>
<evidence type="ECO:0000313" key="5">
    <source>
        <dbReference type="EMBL" id="MBS4214783.1"/>
    </source>
</evidence>
<dbReference type="InterPro" id="IPR004843">
    <property type="entry name" value="Calcineurin-like_PHP"/>
</dbReference>
<dbReference type="PANTHER" id="PTHR10161:SF14">
    <property type="entry name" value="TARTRATE-RESISTANT ACID PHOSPHATASE TYPE 5"/>
    <property type="match status" value="1"/>
</dbReference>
<keyword evidence="2" id="KW-0378">Hydrolase</keyword>
<comment type="caution">
    <text evidence="5">The sequence shown here is derived from an EMBL/GenBank/DDBJ whole genome shotgun (WGS) entry which is preliminary data.</text>
</comment>
<gene>
    <name evidence="5" type="ORF">KHA99_20250</name>
</gene>
<sequence length="895" mass="98756">MKKYRKYLGILTIATILSGTVNFPFSSLAAETNGEMERITEKVDPTKPVADELILAVIGDYGGCGVGNCEGEQQVADMVHSWNPDYILTVGDNTYQRGLPEEVEKAQEAYIEDIKAGKFFPIMGNHDYGNGCTMESVQPSIDKFGVPVSYVAGFGIGLVDFVNPDANCNKSTGEQMPPIYDAYKNTVDNSQAEWVIVGEHQPVYSSGKAGNNFDRSWVMTPGVDLILAGHDHHAEHIETKDGYNIVISGNGGNGTTPIFSPVDGSLFRDDKNLGAVRLTVRKEELKVEYLTLSGKDQYEFTLKKDKATGKAYIADRMEWVDPNPNPGVKPVPNKYSVSMDFDDTTAPDGLSYQNYQDGPVSEVTIDGRKALQLEKNPMGGGNHAYLFVDDKSILGGPYHAKVTIEYRSPKSGSFSLQYESADSGSAYQKSQSINITSDEINQWKTATLEIPDIKFTNRQNNGADMRLLAANNLPLLIGSMKLEIVPDEPAKFVSMDFDSEPNGLTWIPYESGPAHEIIIDGRTVLQVDKNMFNQGNNLYLSVDDRYIYGGPYNSRATIEYRSPVAGTFTLQYESAETGAAYQPAQKVTIKEEDINKWQTVTIDMPQAKFTNRQNGNADFRIVGAKNLPFIIGSMKIEIVDGKSESNKLAMEAVVKAQELAGAVLDKQEKIDAVVNAVNHARALIEELEDGENKFELQVRLTIVSAKVNQAQEVLNLKLAKEAVGQAEQSPSEESIEKAQQAVDQLADGTDKNTLLERLLIVKTIVQAEQVINTLLDSRLESAAEVDNDLVTLETANKLVEEIPNNQRGILTENLQKAEDKIVDEMKSILGQKNNGKPERLKETWLNLLITNTIHQLDGQAKTDVNKIHQSIMKIVKEQATGSEVRETIEKLISKD</sequence>